<name>A0A1G8ZDM8_9FIRM</name>
<keyword evidence="10" id="KW-1185">Reference proteome</keyword>
<dbReference type="PANTHER" id="PTHR42920">
    <property type="entry name" value="OS03G0707200 PROTEIN-RELATED"/>
    <property type="match status" value="1"/>
</dbReference>
<evidence type="ECO:0000256" key="3">
    <source>
        <dbReference type="ARBA" id="ARBA00022475"/>
    </source>
</evidence>
<dbReference type="EMBL" id="FNFP01000001">
    <property type="protein sequence ID" value="SDK13127.1"/>
    <property type="molecule type" value="Genomic_DNA"/>
</dbReference>
<dbReference type="InterPro" id="IPR037185">
    <property type="entry name" value="EmrE-like"/>
</dbReference>
<evidence type="ECO:0000313" key="10">
    <source>
        <dbReference type="Proteomes" id="UP000198718"/>
    </source>
</evidence>
<dbReference type="STRING" id="393762.SAMN05660472_00824"/>
<dbReference type="SUPFAM" id="SSF103481">
    <property type="entry name" value="Multidrug resistance efflux transporter EmrE"/>
    <property type="match status" value="2"/>
</dbReference>
<keyword evidence="5 7" id="KW-1133">Transmembrane helix</keyword>
<feature type="transmembrane region" description="Helical" evidence="7">
    <location>
        <begin position="262"/>
        <end position="280"/>
    </location>
</feature>
<evidence type="ECO:0000256" key="5">
    <source>
        <dbReference type="ARBA" id="ARBA00022989"/>
    </source>
</evidence>
<protein>
    <submittedName>
        <fullName evidence="9">Threonine/homoserine efflux transporter RhtA</fullName>
    </submittedName>
</protein>
<keyword evidence="3" id="KW-1003">Cell membrane</keyword>
<feature type="transmembrane region" description="Helical" evidence="7">
    <location>
        <begin position="236"/>
        <end position="256"/>
    </location>
</feature>
<dbReference type="RefSeq" id="WP_090550635.1">
    <property type="nucleotide sequence ID" value="NZ_FNFP01000001.1"/>
</dbReference>
<feature type="transmembrane region" description="Helical" evidence="7">
    <location>
        <begin position="92"/>
        <end position="113"/>
    </location>
</feature>
<feature type="transmembrane region" description="Helical" evidence="7">
    <location>
        <begin position="206"/>
        <end position="224"/>
    </location>
</feature>
<comment type="subcellular location">
    <subcellularLocation>
        <location evidence="1">Cell membrane</location>
        <topology evidence="1">Multi-pass membrane protein</topology>
    </subcellularLocation>
</comment>
<evidence type="ECO:0000256" key="2">
    <source>
        <dbReference type="ARBA" id="ARBA00007362"/>
    </source>
</evidence>
<dbReference type="InterPro" id="IPR051258">
    <property type="entry name" value="Diverse_Substrate_Transporter"/>
</dbReference>
<dbReference type="Pfam" id="PF00892">
    <property type="entry name" value="EamA"/>
    <property type="match status" value="2"/>
</dbReference>
<dbReference type="OrthoDB" id="9804865at2"/>
<dbReference type="InterPro" id="IPR000620">
    <property type="entry name" value="EamA_dom"/>
</dbReference>
<feature type="transmembrane region" description="Helical" evidence="7">
    <location>
        <begin position="174"/>
        <end position="194"/>
    </location>
</feature>
<organism evidence="9 10">
    <name type="scientific">Natronincola ferrireducens</name>
    <dbReference type="NCBI Taxonomy" id="393762"/>
    <lineage>
        <taxon>Bacteria</taxon>
        <taxon>Bacillati</taxon>
        <taxon>Bacillota</taxon>
        <taxon>Clostridia</taxon>
        <taxon>Peptostreptococcales</taxon>
        <taxon>Natronincolaceae</taxon>
        <taxon>Natronincola</taxon>
    </lineage>
</organism>
<feature type="transmembrane region" description="Helical" evidence="7">
    <location>
        <begin position="37"/>
        <end position="53"/>
    </location>
</feature>
<dbReference type="PANTHER" id="PTHR42920:SF5">
    <property type="entry name" value="EAMA DOMAIN-CONTAINING PROTEIN"/>
    <property type="match status" value="1"/>
</dbReference>
<feature type="domain" description="EamA" evidence="8">
    <location>
        <begin position="6"/>
        <end position="136"/>
    </location>
</feature>
<evidence type="ECO:0000256" key="7">
    <source>
        <dbReference type="SAM" id="Phobius"/>
    </source>
</evidence>
<evidence type="ECO:0000259" key="8">
    <source>
        <dbReference type="Pfam" id="PF00892"/>
    </source>
</evidence>
<feature type="transmembrane region" description="Helical" evidence="7">
    <location>
        <begin position="7"/>
        <end position="25"/>
    </location>
</feature>
<gene>
    <name evidence="9" type="ORF">SAMN05660472_00824</name>
</gene>
<feature type="transmembrane region" description="Helical" evidence="7">
    <location>
        <begin position="143"/>
        <end position="162"/>
    </location>
</feature>
<feature type="transmembrane region" description="Helical" evidence="7">
    <location>
        <begin position="120"/>
        <end position="137"/>
    </location>
</feature>
<keyword evidence="6 7" id="KW-0472">Membrane</keyword>
<sequence length="297" mass="32442">MKTQLKADLMMLMVTAIWGSSYLFMKMGLNTIQEFNFIGLRFGIAFILSAIVFHKRLMKAEFKTVKYAFILGSILFSVFAAITLGLKTTTASNAGFLVSLTVIFVPILSAVFLKKIPEKRICLGACLAVLGIALLTLNSQFIINTGDLLCILGALFFAIHIIVTGKLTKDVDSIMLGVLQLGFTGGWGFILAFVLETPTLPNTSEAWLAVLALSILCSAIGFTLQTVAQKYTTPTHIGLIFSLEPVFTAVFAFIFIGEMLSIRGYIGAVIVLLGVVNAEIDFKNIFIKRRGEQANTW</sequence>
<dbReference type="Proteomes" id="UP000198718">
    <property type="component" value="Unassembled WGS sequence"/>
</dbReference>
<feature type="domain" description="EamA" evidence="8">
    <location>
        <begin position="145"/>
        <end position="276"/>
    </location>
</feature>
<comment type="similarity">
    <text evidence="2">Belongs to the EamA transporter family.</text>
</comment>
<keyword evidence="4 7" id="KW-0812">Transmembrane</keyword>
<evidence type="ECO:0000313" key="9">
    <source>
        <dbReference type="EMBL" id="SDK13127.1"/>
    </source>
</evidence>
<reference evidence="9 10" key="1">
    <citation type="submission" date="2016-10" db="EMBL/GenBank/DDBJ databases">
        <authorList>
            <person name="de Groot N.N."/>
        </authorList>
    </citation>
    <scope>NUCLEOTIDE SEQUENCE [LARGE SCALE GENOMIC DNA]</scope>
    <source>
        <strain evidence="9 10">DSM 18346</strain>
    </source>
</reference>
<dbReference type="AlphaFoldDB" id="A0A1G8ZDM8"/>
<accession>A0A1G8ZDM8</accession>
<proteinExistence type="inferred from homology"/>
<evidence type="ECO:0000256" key="4">
    <source>
        <dbReference type="ARBA" id="ARBA00022692"/>
    </source>
</evidence>
<dbReference type="GO" id="GO:0005886">
    <property type="term" value="C:plasma membrane"/>
    <property type="evidence" value="ECO:0007669"/>
    <property type="project" value="UniProtKB-SubCell"/>
</dbReference>
<feature type="transmembrane region" description="Helical" evidence="7">
    <location>
        <begin position="65"/>
        <end position="86"/>
    </location>
</feature>
<evidence type="ECO:0000256" key="1">
    <source>
        <dbReference type="ARBA" id="ARBA00004651"/>
    </source>
</evidence>
<evidence type="ECO:0000256" key="6">
    <source>
        <dbReference type="ARBA" id="ARBA00023136"/>
    </source>
</evidence>